<evidence type="ECO:0000259" key="2">
    <source>
        <dbReference type="Pfam" id="PF18962"/>
    </source>
</evidence>
<dbReference type="InterPro" id="IPR013783">
    <property type="entry name" value="Ig-like_fold"/>
</dbReference>
<reference evidence="3" key="1">
    <citation type="submission" date="2020-08" db="EMBL/GenBank/DDBJ databases">
        <title>Lewinella bacteria from marine environments.</title>
        <authorList>
            <person name="Zhong Y."/>
        </authorList>
    </citation>
    <scope>NUCLEOTIDE SEQUENCE</scope>
    <source>
        <strain evidence="3">KCTC 42187</strain>
    </source>
</reference>
<gene>
    <name evidence="3" type="ORF">H9S92_03065</name>
</gene>
<keyword evidence="1" id="KW-0732">Signal</keyword>
<keyword evidence="4" id="KW-1185">Reference proteome</keyword>
<dbReference type="Pfam" id="PF18962">
    <property type="entry name" value="Por_Secre_tail"/>
    <property type="match status" value="1"/>
</dbReference>
<dbReference type="AlphaFoldDB" id="A0A923T708"/>
<feature type="domain" description="Secretion system C-terminal sorting" evidence="2">
    <location>
        <begin position="269"/>
        <end position="344"/>
    </location>
</feature>
<accession>A0A923T708</accession>
<feature type="signal peptide" evidence="1">
    <location>
        <begin position="1"/>
        <end position="22"/>
    </location>
</feature>
<protein>
    <submittedName>
        <fullName evidence="3">T9SS type A sorting domain-containing protein</fullName>
    </submittedName>
</protein>
<comment type="caution">
    <text evidence="3">The sequence shown here is derived from an EMBL/GenBank/DDBJ whole genome shotgun (WGS) entry which is preliminary data.</text>
</comment>
<organism evidence="3 4">
    <name type="scientific">Neolewinella lacunae</name>
    <dbReference type="NCBI Taxonomy" id="1517758"/>
    <lineage>
        <taxon>Bacteria</taxon>
        <taxon>Pseudomonadati</taxon>
        <taxon>Bacteroidota</taxon>
        <taxon>Saprospiria</taxon>
        <taxon>Saprospirales</taxon>
        <taxon>Lewinellaceae</taxon>
        <taxon>Neolewinella</taxon>
    </lineage>
</organism>
<evidence type="ECO:0000313" key="4">
    <source>
        <dbReference type="Proteomes" id="UP000650081"/>
    </source>
</evidence>
<dbReference type="EMBL" id="JACSIT010000051">
    <property type="protein sequence ID" value="MBC6993131.1"/>
    <property type="molecule type" value="Genomic_DNA"/>
</dbReference>
<dbReference type="Gene3D" id="2.60.40.10">
    <property type="entry name" value="Immunoglobulins"/>
    <property type="match status" value="1"/>
</dbReference>
<name>A0A923T708_9BACT</name>
<feature type="chain" id="PRO_5037732996" evidence="1">
    <location>
        <begin position="23"/>
        <end position="346"/>
    </location>
</feature>
<proteinExistence type="predicted"/>
<dbReference type="NCBIfam" id="TIGR04183">
    <property type="entry name" value="Por_Secre_tail"/>
    <property type="match status" value="1"/>
</dbReference>
<evidence type="ECO:0000256" key="1">
    <source>
        <dbReference type="SAM" id="SignalP"/>
    </source>
</evidence>
<dbReference type="InterPro" id="IPR026444">
    <property type="entry name" value="Secre_tail"/>
</dbReference>
<evidence type="ECO:0000313" key="3">
    <source>
        <dbReference type="EMBL" id="MBC6993131.1"/>
    </source>
</evidence>
<dbReference type="Proteomes" id="UP000650081">
    <property type="component" value="Unassembled WGS sequence"/>
</dbReference>
<sequence length="346" mass="36626">MLKYLYNLTLIVAVLATGPLVAQPTQFTFPAGCVAPDPIGAEGVPFAVTAQVDGVDASASGDWIGVFNGNGDLVGRGNVKNFFRNGIQVVGATLTLRAQAGSNNCPTFVEAPELTVQLFDASSGNYLLAGNSVFIAVNDNGEINGPDGTGATADNFNFLTASLPVTLQNFNANTVDRTVALSWATSQETDNSHFEVERSANPAEGFTYVGKVLGNETTDRANNYAFVDNNPAEGMNYYRLKQVDFSGSFEYSSIVVAELEQAAETSVSVFPNPTASNGRITIRLNGGWAKGATTLNLYDASGRQVAQWQQQSNGSLNTELPALPAGLYQLVASDGQARETARVLVR</sequence>